<comment type="caution">
    <text evidence="3">The sequence shown here is derived from an EMBL/GenBank/DDBJ whole genome shotgun (WGS) entry which is preliminary data.</text>
</comment>
<dbReference type="GO" id="GO:0004301">
    <property type="term" value="F:epoxide hydrolase activity"/>
    <property type="evidence" value="ECO:0007669"/>
    <property type="project" value="TreeGrafter"/>
</dbReference>
<evidence type="ECO:0000313" key="3">
    <source>
        <dbReference type="EMBL" id="RDS78131.1"/>
    </source>
</evidence>
<evidence type="ECO:0000256" key="1">
    <source>
        <dbReference type="ARBA" id="ARBA00022801"/>
    </source>
</evidence>
<dbReference type="InterPro" id="IPR000639">
    <property type="entry name" value="Epox_hydrolase-like"/>
</dbReference>
<dbReference type="PANTHER" id="PTHR42977">
    <property type="entry name" value="HYDROLASE-RELATED"/>
    <property type="match status" value="1"/>
</dbReference>
<gene>
    <name evidence="3" type="ORF">DL238_11305</name>
</gene>
<evidence type="ECO:0000313" key="4">
    <source>
        <dbReference type="Proteomes" id="UP000254101"/>
    </source>
</evidence>
<keyword evidence="4" id="KW-1185">Reference proteome</keyword>
<organism evidence="3 4">
    <name type="scientific">Alteriqipengyuania lutimaris</name>
    <dbReference type="NCBI Taxonomy" id="1538146"/>
    <lineage>
        <taxon>Bacteria</taxon>
        <taxon>Pseudomonadati</taxon>
        <taxon>Pseudomonadota</taxon>
        <taxon>Alphaproteobacteria</taxon>
        <taxon>Sphingomonadales</taxon>
        <taxon>Erythrobacteraceae</taxon>
        <taxon>Alteriqipengyuania</taxon>
    </lineage>
</organism>
<dbReference type="RefSeq" id="WP_115492354.1">
    <property type="nucleotide sequence ID" value="NZ_JACHWW010000001.1"/>
</dbReference>
<dbReference type="Gene3D" id="3.40.50.1820">
    <property type="entry name" value="alpha/beta hydrolase"/>
    <property type="match status" value="1"/>
</dbReference>
<dbReference type="PANTHER" id="PTHR42977:SF3">
    <property type="entry name" value="AB HYDROLASE-1 DOMAIN-CONTAINING PROTEIN"/>
    <property type="match status" value="1"/>
</dbReference>
<dbReference type="InterPro" id="IPR051340">
    <property type="entry name" value="Haloalkane_dehalogenase"/>
</dbReference>
<feature type="domain" description="AB hydrolase-1" evidence="2">
    <location>
        <begin position="45"/>
        <end position="169"/>
    </location>
</feature>
<proteinExistence type="predicted"/>
<keyword evidence="1 3" id="KW-0378">Hydrolase</keyword>
<accession>A0A395LMM2</accession>
<dbReference type="Pfam" id="PF00561">
    <property type="entry name" value="Abhydrolase_1"/>
    <property type="match status" value="1"/>
</dbReference>
<dbReference type="NCBIfam" id="NF002043">
    <property type="entry name" value="PRK00870.1"/>
    <property type="match status" value="1"/>
</dbReference>
<dbReference type="Proteomes" id="UP000254101">
    <property type="component" value="Unassembled WGS sequence"/>
</dbReference>
<name>A0A395LMM2_9SPHN</name>
<dbReference type="InterPro" id="IPR029058">
    <property type="entry name" value="AB_hydrolase_fold"/>
</dbReference>
<evidence type="ECO:0000259" key="2">
    <source>
        <dbReference type="Pfam" id="PF00561"/>
    </source>
</evidence>
<dbReference type="AlphaFoldDB" id="A0A395LMM2"/>
<dbReference type="OrthoDB" id="9804723at2"/>
<reference evidence="3 4" key="1">
    <citation type="submission" date="2018-07" db="EMBL/GenBank/DDBJ databases">
        <title>Erythrobacter nanhaiensis sp. nov., a novel member of the genus Erythrobacter isolated from the South China Sea.</title>
        <authorList>
            <person name="Chen X."/>
            <person name="Liu J."/>
        </authorList>
    </citation>
    <scope>NUCLEOTIDE SEQUENCE [LARGE SCALE GENOMIC DNA]</scope>
    <source>
        <strain evidence="3 4">S-5</strain>
    </source>
</reference>
<dbReference type="EMBL" id="QRBB01000001">
    <property type="protein sequence ID" value="RDS78131.1"/>
    <property type="molecule type" value="Genomic_DNA"/>
</dbReference>
<protein>
    <submittedName>
        <fullName evidence="3">Alpha/beta fold hydrolase</fullName>
    </submittedName>
</protein>
<dbReference type="PRINTS" id="PR00111">
    <property type="entry name" value="ABHYDROLASE"/>
</dbReference>
<dbReference type="PRINTS" id="PR00412">
    <property type="entry name" value="EPOXHYDRLASE"/>
</dbReference>
<dbReference type="InterPro" id="IPR000073">
    <property type="entry name" value="AB_hydrolase_1"/>
</dbReference>
<sequence>MALVHRTPDHRFSNLPDYPFRPHYYTTREGLRIHYVDEGPIDATPVLMMHGEPSWSYLYRHMIGPVVEAGYRVLAPDLVGFGKSDKLTKKSEYSYALHVAWMRDWLTAQRLENIVLVCQDWGSLVGLRLVADLPEKFAAVVLSNGGLPAGETPPPAFDKWRRFSRYSPVFPIGRIVQRATMRELSKAEVAAYDAPFPTRASKAGARIFPSLVPLGDNEAVPDQERAWKKLATFDKPFTCAFSDKDPITRGGDAKFRQEVPGARDNPLHRTLTGHHFIQEDDSEEFVAAILDTARRAGV</sequence>
<dbReference type="SUPFAM" id="SSF53474">
    <property type="entry name" value="alpha/beta-Hydrolases"/>
    <property type="match status" value="1"/>
</dbReference>